<dbReference type="FunFam" id="3.40.50.300:FF:000304">
    <property type="entry name" value="Iron-sulfur cluster carrier protein"/>
    <property type="match status" value="1"/>
</dbReference>
<dbReference type="GO" id="GO:0016226">
    <property type="term" value="P:iron-sulfur cluster assembly"/>
    <property type="evidence" value="ECO:0007669"/>
    <property type="project" value="InterPro"/>
</dbReference>
<dbReference type="PANTHER" id="PTHR42961:SF2">
    <property type="entry name" value="IRON-SULFUR PROTEIN NUBPL"/>
    <property type="match status" value="1"/>
</dbReference>
<reference evidence="11" key="1">
    <citation type="submission" date="2020-02" db="EMBL/GenBank/DDBJ databases">
        <authorList>
            <person name="Meier V. D."/>
        </authorList>
    </citation>
    <scope>NUCLEOTIDE SEQUENCE</scope>
    <source>
        <strain evidence="11">AVDCRST_MAG07</strain>
    </source>
</reference>
<dbReference type="Pfam" id="PF10609">
    <property type="entry name" value="ParA"/>
    <property type="match status" value="1"/>
</dbReference>
<feature type="domain" description="MIP18 family-like" evidence="10">
    <location>
        <begin position="9"/>
        <end position="80"/>
    </location>
</feature>
<keyword evidence="7 9" id="KW-0408">Iron</keyword>
<keyword evidence="4 9" id="KW-0547">Nucleotide-binding</keyword>
<sequence>MTVALPTSDQLTAALSTVIDPEIRRPVTELGMVKSATVGPDGVAHVGIYLTVSGCPMKDTITERVTTAVGALPGVQRVAVELDVMSTEQRQQLQTQLRGDAPEREIPFAKPGSLTKVFAVASGKGGVGKSSITVNLAAAMAQKGLNVGVLDADIYGFSVPRMLGVQHRPTQVESMIMPPSAHGVKVISIGMFTKDNTPVVWRGPMLHRALQQFLADVYWGDLDVLLMDLPPGTGDVAISVAQLVPSAEILVVTTPQLAAQEVAERAGSIALQTHQRIAGVVENMSFLECPHCSDRIEVFGSGGGAAVASSLSQRLGASVPLLGQVPIDVRLREGGDNGAPLVLSDPTASAARVLLDVVESLTGKPRGLAGMSLGLSPARR</sequence>
<comment type="function">
    <text evidence="9">Binds and transfers iron-sulfur (Fe-S) clusters to target apoproteins. Can hydrolyze ATP.</text>
</comment>
<dbReference type="PANTHER" id="PTHR42961">
    <property type="entry name" value="IRON-SULFUR PROTEIN NUBPL"/>
    <property type="match status" value="1"/>
</dbReference>
<dbReference type="InterPro" id="IPR033756">
    <property type="entry name" value="YlxH/NBP35"/>
</dbReference>
<evidence type="ECO:0000256" key="1">
    <source>
        <dbReference type="ARBA" id="ARBA00007352"/>
    </source>
</evidence>
<gene>
    <name evidence="11" type="ORF">AVDCRST_MAG07-409</name>
</gene>
<protein>
    <recommendedName>
        <fullName evidence="9">Iron-sulfur cluster carrier protein</fullName>
    </recommendedName>
</protein>
<dbReference type="PROSITE" id="PS01215">
    <property type="entry name" value="MRP"/>
    <property type="match status" value="1"/>
</dbReference>
<evidence type="ECO:0000256" key="6">
    <source>
        <dbReference type="ARBA" id="ARBA00022840"/>
    </source>
</evidence>
<dbReference type="Pfam" id="PF01883">
    <property type="entry name" value="FeS_assembly_P"/>
    <property type="match status" value="1"/>
</dbReference>
<dbReference type="InterPro" id="IPR027417">
    <property type="entry name" value="P-loop_NTPase"/>
</dbReference>
<accession>A0A6J4KMG9</accession>
<dbReference type="InterPro" id="IPR019591">
    <property type="entry name" value="Mrp/NBP35_ATP-bd"/>
</dbReference>
<evidence type="ECO:0000256" key="7">
    <source>
        <dbReference type="ARBA" id="ARBA00023004"/>
    </source>
</evidence>
<dbReference type="InterPro" id="IPR000808">
    <property type="entry name" value="Mrp-like_CS"/>
</dbReference>
<dbReference type="Gene3D" id="3.30.300.130">
    <property type="entry name" value="Fe-S cluster assembly (FSCA)"/>
    <property type="match status" value="1"/>
</dbReference>
<evidence type="ECO:0000256" key="4">
    <source>
        <dbReference type="ARBA" id="ARBA00022741"/>
    </source>
</evidence>
<dbReference type="SUPFAM" id="SSF117916">
    <property type="entry name" value="Fe-S cluster assembly (FSCA) domain-like"/>
    <property type="match status" value="1"/>
</dbReference>
<dbReference type="GO" id="GO:0051539">
    <property type="term" value="F:4 iron, 4 sulfur cluster binding"/>
    <property type="evidence" value="ECO:0007669"/>
    <property type="project" value="TreeGrafter"/>
</dbReference>
<dbReference type="EMBL" id="CADCUB010000023">
    <property type="protein sequence ID" value="CAA9309920.1"/>
    <property type="molecule type" value="Genomic_DNA"/>
</dbReference>
<keyword evidence="6 9" id="KW-0067">ATP-binding</keyword>
<comment type="similarity">
    <text evidence="1">In the N-terminal section; belongs to the MIP18 family.</text>
</comment>
<keyword evidence="5 9" id="KW-0378">Hydrolase</keyword>
<dbReference type="CDD" id="cd02037">
    <property type="entry name" value="Mrp_NBP35"/>
    <property type="match status" value="1"/>
</dbReference>
<keyword evidence="8 9" id="KW-0411">Iron-sulfur</keyword>
<organism evidence="11">
    <name type="scientific">uncultured Frankineae bacterium</name>
    <dbReference type="NCBI Taxonomy" id="437475"/>
    <lineage>
        <taxon>Bacteria</taxon>
        <taxon>Bacillati</taxon>
        <taxon>Actinomycetota</taxon>
        <taxon>Actinomycetes</taxon>
        <taxon>Frankiales</taxon>
        <taxon>environmental samples</taxon>
    </lineage>
</organism>
<dbReference type="Gene3D" id="3.40.50.300">
    <property type="entry name" value="P-loop containing nucleotide triphosphate hydrolases"/>
    <property type="match status" value="1"/>
</dbReference>
<keyword evidence="3 9" id="KW-0479">Metal-binding</keyword>
<comment type="similarity">
    <text evidence="2">In the C-terminal section; belongs to the Mrp/NBP35 ATP-binding proteins family.</text>
</comment>
<dbReference type="InterPro" id="IPR034904">
    <property type="entry name" value="FSCA_dom_sf"/>
</dbReference>
<dbReference type="GO" id="GO:0016887">
    <property type="term" value="F:ATP hydrolysis activity"/>
    <property type="evidence" value="ECO:0007669"/>
    <property type="project" value="UniProtKB-UniRule"/>
</dbReference>
<dbReference type="AlphaFoldDB" id="A0A6J4KMG9"/>
<dbReference type="GO" id="GO:0046872">
    <property type="term" value="F:metal ion binding"/>
    <property type="evidence" value="ECO:0007669"/>
    <property type="project" value="UniProtKB-KW"/>
</dbReference>
<proteinExistence type="inferred from homology"/>
<evidence type="ECO:0000256" key="5">
    <source>
        <dbReference type="ARBA" id="ARBA00022801"/>
    </source>
</evidence>
<dbReference type="InterPro" id="IPR002744">
    <property type="entry name" value="MIP18-like"/>
</dbReference>
<dbReference type="InterPro" id="IPR044304">
    <property type="entry name" value="NUBPL-like"/>
</dbReference>
<comment type="subunit">
    <text evidence="9">Homodimer.</text>
</comment>
<evidence type="ECO:0000256" key="8">
    <source>
        <dbReference type="ARBA" id="ARBA00023014"/>
    </source>
</evidence>
<evidence type="ECO:0000313" key="11">
    <source>
        <dbReference type="EMBL" id="CAA9309920.1"/>
    </source>
</evidence>
<name>A0A6J4KMG9_9ACTN</name>
<evidence type="ECO:0000256" key="3">
    <source>
        <dbReference type="ARBA" id="ARBA00022723"/>
    </source>
</evidence>
<feature type="binding site" evidence="9">
    <location>
        <begin position="123"/>
        <end position="130"/>
    </location>
    <ligand>
        <name>ATP</name>
        <dbReference type="ChEBI" id="CHEBI:30616"/>
    </ligand>
</feature>
<dbReference type="GO" id="GO:0140663">
    <property type="term" value="F:ATP-dependent FeS chaperone activity"/>
    <property type="evidence" value="ECO:0007669"/>
    <property type="project" value="InterPro"/>
</dbReference>
<dbReference type="HAMAP" id="MF_02040">
    <property type="entry name" value="Mrp_NBP35"/>
    <property type="match status" value="1"/>
</dbReference>
<dbReference type="GO" id="GO:0005524">
    <property type="term" value="F:ATP binding"/>
    <property type="evidence" value="ECO:0007669"/>
    <property type="project" value="UniProtKB-UniRule"/>
</dbReference>
<evidence type="ECO:0000259" key="10">
    <source>
        <dbReference type="Pfam" id="PF01883"/>
    </source>
</evidence>
<dbReference type="SUPFAM" id="SSF52540">
    <property type="entry name" value="P-loop containing nucleoside triphosphate hydrolases"/>
    <property type="match status" value="1"/>
</dbReference>
<evidence type="ECO:0000256" key="9">
    <source>
        <dbReference type="HAMAP-Rule" id="MF_02040"/>
    </source>
</evidence>
<evidence type="ECO:0000256" key="2">
    <source>
        <dbReference type="ARBA" id="ARBA00008205"/>
    </source>
</evidence>
<comment type="similarity">
    <text evidence="9">Belongs to the Mrp/NBP35 ATP-binding proteins family.</text>
</comment>